<reference evidence="3" key="2">
    <citation type="submission" date="2012-05" db="EMBL/GenBank/DDBJ databases">
        <authorList>
            <person name="Park J.-H."/>
            <person name="Zylstra G.J."/>
            <person name="Chae J.-C."/>
        </authorList>
    </citation>
    <scope>NUCLEOTIDE SEQUENCE</scope>
    <source>
        <strain evidence="3">AP103</strain>
    </source>
</reference>
<proteinExistence type="predicted"/>
<evidence type="ECO:0000313" key="5">
    <source>
        <dbReference type="Proteomes" id="UP000003704"/>
    </source>
</evidence>
<sequence>MTAATFHNQPLGLDSWGIAQESDRKFRRIVGRVLVPVAVCAIVIPWLHFEIAEQEVITPVAELIVLPEPELPKVQPQPEEKPEPKAEPAKQARAETKPLPTTPAEKPKPAEQASQAAAAPNAARELASRSGIMQFNDRLSAMRTDDALEAANQALLTSDAPNPRSAASTSALGASIAGAAASRSGGGTNTNGIAGNDAGTRLGSRRTEAVQSGIGYGRGNGGGSAAGAGSGAGPAATRTPQEIQLVFDRNKTAFFALFNRAARSNPNMGAGTIVMRLTIQADGSVSDCALVSSSFGDPELEEKILQRVRLMNFGAKNVGVFVYPNYPLAYLPP</sequence>
<dbReference type="RefSeq" id="WP_007183309.1">
    <property type="nucleotide sequence ID" value="NZ_AKGD01000001.1"/>
</dbReference>
<reference evidence="3 5" key="1">
    <citation type="journal article" date="2012" name="J. Bacteriol.">
        <title>Genome Sequence of n-Alkane-Degrading Hydrocarboniphaga effusa Strain AP103T (ATCC BAA-332T).</title>
        <authorList>
            <person name="Chang H.K."/>
            <person name="Zylstra G.J."/>
            <person name="Chae J.C."/>
        </authorList>
    </citation>
    <scope>NUCLEOTIDE SEQUENCE [LARGE SCALE GENOMIC DNA]</scope>
    <source>
        <strain evidence="3 5">AP103</strain>
    </source>
</reference>
<accession>I8I2F3</accession>
<feature type="compositionally biased region" description="Low complexity" evidence="1">
    <location>
        <begin position="110"/>
        <end position="125"/>
    </location>
</feature>
<dbReference type="InterPro" id="IPR049806">
    <property type="entry name" value="MasK-like_C"/>
</dbReference>
<dbReference type="EMBL" id="AKGD01000001">
    <property type="protein sequence ID" value="EIT70026.1"/>
    <property type="molecule type" value="Genomic_DNA"/>
</dbReference>
<dbReference type="STRING" id="1172194.WQQ_01630"/>
<feature type="region of interest" description="Disordered" evidence="1">
    <location>
        <begin position="72"/>
        <end position="125"/>
    </location>
</feature>
<dbReference type="Proteomes" id="UP000003704">
    <property type="component" value="Unassembled WGS sequence"/>
</dbReference>
<evidence type="ECO:0000313" key="4">
    <source>
        <dbReference type="EMBL" id="EIT70213.1"/>
    </source>
</evidence>
<keyword evidence="2" id="KW-0472">Membrane</keyword>
<gene>
    <name evidence="3" type="ORF">WQQ_01630</name>
    <name evidence="4" type="ORF">WQQ_03500</name>
</gene>
<keyword evidence="2" id="KW-0812">Transmembrane</keyword>
<evidence type="ECO:0000256" key="1">
    <source>
        <dbReference type="SAM" id="MobiDB-lite"/>
    </source>
</evidence>
<evidence type="ECO:0000313" key="3">
    <source>
        <dbReference type="EMBL" id="EIT70026.1"/>
    </source>
</evidence>
<feature type="compositionally biased region" description="Basic and acidic residues" evidence="1">
    <location>
        <begin position="78"/>
        <end position="96"/>
    </location>
</feature>
<protein>
    <recommendedName>
        <fullName evidence="6">TonB C-terminal domain-containing protein</fullName>
    </recommendedName>
</protein>
<dbReference type="EMBL" id="AKGD01000001">
    <property type="protein sequence ID" value="EIT70213.1"/>
    <property type="molecule type" value="Genomic_DNA"/>
</dbReference>
<feature type="compositionally biased region" description="Low complexity" evidence="1">
    <location>
        <begin position="190"/>
        <end position="200"/>
    </location>
</feature>
<organism evidence="3 5">
    <name type="scientific">Hydrocarboniphaga effusa AP103</name>
    <dbReference type="NCBI Taxonomy" id="1172194"/>
    <lineage>
        <taxon>Bacteria</taxon>
        <taxon>Pseudomonadati</taxon>
        <taxon>Pseudomonadota</taxon>
        <taxon>Gammaproteobacteria</taxon>
        <taxon>Nevskiales</taxon>
        <taxon>Nevskiaceae</taxon>
        <taxon>Hydrocarboniphaga</taxon>
    </lineage>
</organism>
<dbReference type="AlphaFoldDB" id="I8I2F3"/>
<feature type="region of interest" description="Disordered" evidence="1">
    <location>
        <begin position="180"/>
        <end position="237"/>
    </location>
</feature>
<feature type="transmembrane region" description="Helical" evidence="2">
    <location>
        <begin position="29"/>
        <end position="49"/>
    </location>
</feature>
<dbReference type="NCBIfam" id="NF033768">
    <property type="entry name" value="myxo_SS_tail"/>
    <property type="match status" value="1"/>
</dbReference>
<evidence type="ECO:0008006" key="6">
    <source>
        <dbReference type="Google" id="ProtNLM"/>
    </source>
</evidence>
<keyword evidence="5" id="KW-1185">Reference proteome</keyword>
<dbReference type="OrthoDB" id="7057177at2"/>
<comment type="caution">
    <text evidence="3">The sequence shown here is derived from an EMBL/GenBank/DDBJ whole genome shotgun (WGS) entry which is preliminary data.</text>
</comment>
<feature type="compositionally biased region" description="Gly residues" evidence="1">
    <location>
        <begin position="214"/>
        <end position="232"/>
    </location>
</feature>
<name>I8I2F3_9GAMM</name>
<evidence type="ECO:0000256" key="2">
    <source>
        <dbReference type="SAM" id="Phobius"/>
    </source>
</evidence>
<keyword evidence="2" id="KW-1133">Transmembrane helix</keyword>